<name>A0A0B6YWN1_9EUPU</name>
<keyword evidence="3" id="KW-0812">Transmembrane</keyword>
<keyword evidence="3" id="KW-1133">Transmembrane helix</keyword>
<dbReference type="AlphaFoldDB" id="A0A0B6YWN1"/>
<dbReference type="PANTHER" id="PTHR43544:SF7">
    <property type="entry name" value="NADB-LER2"/>
    <property type="match status" value="1"/>
</dbReference>
<accession>A0A0B6YWN1</accession>
<dbReference type="EMBL" id="HACG01013682">
    <property type="protein sequence ID" value="CEK60547.1"/>
    <property type="molecule type" value="Transcribed_RNA"/>
</dbReference>
<evidence type="ECO:0000256" key="3">
    <source>
        <dbReference type="SAM" id="Phobius"/>
    </source>
</evidence>
<feature type="transmembrane region" description="Helical" evidence="3">
    <location>
        <begin position="12"/>
        <end position="31"/>
    </location>
</feature>
<protein>
    <submittedName>
        <fullName evidence="4">Uncharacterized protein</fullName>
    </submittedName>
</protein>
<dbReference type="SUPFAM" id="SSF51735">
    <property type="entry name" value="NAD(P)-binding Rossmann-fold domains"/>
    <property type="match status" value="1"/>
</dbReference>
<dbReference type="GO" id="GO:0005737">
    <property type="term" value="C:cytoplasm"/>
    <property type="evidence" value="ECO:0007669"/>
    <property type="project" value="TreeGrafter"/>
</dbReference>
<keyword evidence="1" id="KW-0521">NADP</keyword>
<proteinExistence type="predicted"/>
<dbReference type="Pfam" id="PF00106">
    <property type="entry name" value="adh_short"/>
    <property type="match status" value="1"/>
</dbReference>
<evidence type="ECO:0000256" key="2">
    <source>
        <dbReference type="ARBA" id="ARBA00023002"/>
    </source>
</evidence>
<dbReference type="InterPro" id="IPR051468">
    <property type="entry name" value="Fungal_SecMetab_SDRs"/>
</dbReference>
<dbReference type="GO" id="GO:0016491">
    <property type="term" value="F:oxidoreductase activity"/>
    <property type="evidence" value="ECO:0007669"/>
    <property type="project" value="UniProtKB-KW"/>
</dbReference>
<dbReference type="CDD" id="cd05325">
    <property type="entry name" value="carb_red_sniffer_like_SDR_c"/>
    <property type="match status" value="1"/>
</dbReference>
<dbReference type="InterPro" id="IPR036291">
    <property type="entry name" value="NAD(P)-bd_dom_sf"/>
</dbReference>
<dbReference type="InterPro" id="IPR002347">
    <property type="entry name" value="SDR_fam"/>
</dbReference>
<dbReference type="Gene3D" id="3.40.50.720">
    <property type="entry name" value="NAD(P)-binding Rossmann-like Domain"/>
    <property type="match status" value="1"/>
</dbReference>
<dbReference type="PANTHER" id="PTHR43544">
    <property type="entry name" value="SHORT-CHAIN DEHYDROGENASE/REDUCTASE"/>
    <property type="match status" value="1"/>
</dbReference>
<evidence type="ECO:0000313" key="4">
    <source>
        <dbReference type="EMBL" id="CEK60547.1"/>
    </source>
</evidence>
<dbReference type="PRINTS" id="PR00081">
    <property type="entry name" value="GDHRDH"/>
</dbReference>
<organism evidence="4">
    <name type="scientific">Arion vulgaris</name>
    <dbReference type="NCBI Taxonomy" id="1028688"/>
    <lineage>
        <taxon>Eukaryota</taxon>
        <taxon>Metazoa</taxon>
        <taxon>Spiralia</taxon>
        <taxon>Lophotrochozoa</taxon>
        <taxon>Mollusca</taxon>
        <taxon>Gastropoda</taxon>
        <taxon>Heterobranchia</taxon>
        <taxon>Euthyneura</taxon>
        <taxon>Panpulmonata</taxon>
        <taxon>Eupulmonata</taxon>
        <taxon>Stylommatophora</taxon>
        <taxon>Helicina</taxon>
        <taxon>Arionoidea</taxon>
        <taxon>Arionidae</taxon>
        <taxon>Arion</taxon>
    </lineage>
</organism>
<keyword evidence="2" id="KW-0560">Oxidoreductase</keyword>
<keyword evidence="3" id="KW-0472">Membrane</keyword>
<reference evidence="4" key="1">
    <citation type="submission" date="2014-12" db="EMBL/GenBank/DDBJ databases">
        <title>Insight into the proteome of Arion vulgaris.</title>
        <authorList>
            <person name="Aradska J."/>
            <person name="Bulat T."/>
            <person name="Smidak R."/>
            <person name="Sarate P."/>
            <person name="Gangsoo J."/>
            <person name="Sialana F."/>
            <person name="Bilban M."/>
            <person name="Lubec G."/>
        </authorList>
    </citation>
    <scope>NUCLEOTIDE SEQUENCE</scope>
    <source>
        <tissue evidence="4">Skin</tissue>
    </source>
</reference>
<sequence>MALRFLISTSNILLGGTFVIFISLLTWNFPWQIKRFNQNTTSNMALAARTVLITGASRGLGLEYVKQLIKLSSPPEILIAACRDPHSALQLQALAKGSSSVKVIKLDVEIDDSIQSAFKEVKALVGGHGLNLLINNAAIYDQKDEGRLEQQTRSRLQKHFDINVSGPLIVTQTFLPLLQQAASQNKDKPLSCSKAGVIMMTSYMGSQQITFTDGAGEAIHYKTSKSALTMAAVILSRELKESGIFVAALHPGWVRTDMGGDHAMFSPEDSIKGCLKVIGTAGEDFNGKLLTFEGNILPY</sequence>
<evidence type="ECO:0000256" key="1">
    <source>
        <dbReference type="ARBA" id="ARBA00022857"/>
    </source>
</evidence>
<gene>
    <name evidence="4" type="primary">ORF39715</name>
</gene>